<proteinExistence type="inferred from homology"/>
<evidence type="ECO:0000313" key="11">
    <source>
        <dbReference type="Proteomes" id="UP001560267"/>
    </source>
</evidence>
<dbReference type="SUPFAM" id="SSF56645">
    <property type="entry name" value="Acyl-CoA dehydrogenase NM domain-like"/>
    <property type="match status" value="1"/>
</dbReference>
<keyword evidence="4 6" id="KW-0274">FAD</keyword>
<dbReference type="InterPro" id="IPR013786">
    <property type="entry name" value="AcylCoA_DH/ox_N"/>
</dbReference>
<keyword evidence="3 6" id="KW-0285">Flavoprotein</keyword>
<keyword evidence="11" id="KW-1185">Reference proteome</keyword>
<feature type="domain" description="Acyl-CoA dehydrogenase/oxidase C-terminal" evidence="7">
    <location>
        <begin position="261"/>
        <end position="423"/>
    </location>
</feature>
<comment type="cofactor">
    <cofactor evidence="1 6">
        <name>FAD</name>
        <dbReference type="ChEBI" id="CHEBI:57692"/>
    </cofactor>
</comment>
<reference evidence="10 11" key="1">
    <citation type="submission" date="2024-07" db="EMBL/GenBank/DDBJ databases">
        <title>Draft Genome Sequence of Ferrimicrobium acidiphilum Strain YE2023, Isolated from a Pulp of Bioleach Reactor.</title>
        <authorList>
            <person name="Elkina Y.A."/>
            <person name="Bulaeva A.G."/>
            <person name="Beletsky A.V."/>
            <person name="Mardanov A.V."/>
        </authorList>
    </citation>
    <scope>NUCLEOTIDE SEQUENCE [LARGE SCALE GENOMIC DNA]</scope>
    <source>
        <strain evidence="10 11">YE2023</strain>
    </source>
</reference>
<dbReference type="Gene3D" id="2.40.110.10">
    <property type="entry name" value="Butyryl-CoA Dehydrogenase, subunit A, domain 2"/>
    <property type="match status" value="1"/>
</dbReference>
<dbReference type="RefSeq" id="WP_369084051.1">
    <property type="nucleotide sequence ID" value="NZ_JBFSHR010000001.1"/>
</dbReference>
<dbReference type="InterPro" id="IPR052161">
    <property type="entry name" value="Mycobact_Acyl-CoA_DH"/>
</dbReference>
<sequence>MSVDLALSPEAEEFRLRFRTFLSDELPPGFAGVGSLEIDAVPDFVQWWRSRLYAGGFLALSWPKEYGGQGQSVESEIVVAQESAVRGVPTGGPNDHFGIQMLGNTLLVHGTEEQRRHFLPRIVDGSYRFAQGYSEPDAGSDLAALSLRGRLDGDEIILDGQKIWTSEAHLANWMFVLARTDPEAPKHRGISFVLVPLGQRIVTEPRGDGAQVEHREPMRSVTDNGVEIRPIRMISGKSEFNEVFFSGTRASLANVVGGLHQGWPVAMTLLEFERGETAATLPIRFQAELDRLGAMLRGRNSFSDPDLLDRYMLATTRLFALRAMGHGWLAWVLAGEQQGSESSIFKLLWSEYHQFVTELAVDALGGDALLPVGRPSSSAFRTDDVGAPNSSRSWDEVFLHARAGTIYAGTSEVQRSIIGERILGLPREQR</sequence>
<comment type="similarity">
    <text evidence="2 6">Belongs to the acyl-CoA dehydrogenase family.</text>
</comment>
<dbReference type="InterPro" id="IPR009075">
    <property type="entry name" value="AcylCo_DH/oxidase_C"/>
</dbReference>
<accession>A0ABV3XZA4</accession>
<dbReference type="PANTHER" id="PTHR43292">
    <property type="entry name" value="ACYL-COA DEHYDROGENASE"/>
    <property type="match status" value="1"/>
</dbReference>
<dbReference type="InterPro" id="IPR037069">
    <property type="entry name" value="AcylCoA_DH/ox_N_sf"/>
</dbReference>
<dbReference type="InterPro" id="IPR009100">
    <property type="entry name" value="AcylCoA_DH/oxidase_NM_dom_sf"/>
</dbReference>
<dbReference type="InterPro" id="IPR046373">
    <property type="entry name" value="Acyl-CoA_Oxase/DH_mid-dom_sf"/>
</dbReference>
<feature type="domain" description="Acyl-CoA dehydrogenase/oxidase N-terminal" evidence="9">
    <location>
        <begin position="8"/>
        <end position="125"/>
    </location>
</feature>
<evidence type="ECO:0000256" key="2">
    <source>
        <dbReference type="ARBA" id="ARBA00009347"/>
    </source>
</evidence>
<protein>
    <submittedName>
        <fullName evidence="10">Acyl-CoA dehydrogenase family protein</fullName>
    </submittedName>
</protein>
<evidence type="ECO:0000259" key="7">
    <source>
        <dbReference type="Pfam" id="PF00441"/>
    </source>
</evidence>
<evidence type="ECO:0000256" key="4">
    <source>
        <dbReference type="ARBA" id="ARBA00022827"/>
    </source>
</evidence>
<evidence type="ECO:0000256" key="1">
    <source>
        <dbReference type="ARBA" id="ARBA00001974"/>
    </source>
</evidence>
<keyword evidence="5 6" id="KW-0560">Oxidoreductase</keyword>
<dbReference type="InterPro" id="IPR036250">
    <property type="entry name" value="AcylCo_DH-like_C"/>
</dbReference>
<comment type="caution">
    <text evidence="10">The sequence shown here is derived from an EMBL/GenBank/DDBJ whole genome shotgun (WGS) entry which is preliminary data.</text>
</comment>
<dbReference type="Gene3D" id="1.10.540.10">
    <property type="entry name" value="Acyl-CoA dehydrogenase/oxidase, N-terminal domain"/>
    <property type="match status" value="1"/>
</dbReference>
<dbReference type="PANTHER" id="PTHR43292:SF3">
    <property type="entry name" value="ACYL-COA DEHYDROGENASE FADE29"/>
    <property type="match status" value="1"/>
</dbReference>
<dbReference type="Proteomes" id="UP001560267">
    <property type="component" value="Unassembled WGS sequence"/>
</dbReference>
<dbReference type="InterPro" id="IPR006091">
    <property type="entry name" value="Acyl-CoA_Oxase/DH_mid-dom"/>
</dbReference>
<dbReference type="EMBL" id="JBFSHR010000001">
    <property type="protein sequence ID" value="MEX6428334.1"/>
    <property type="molecule type" value="Genomic_DNA"/>
</dbReference>
<dbReference type="Pfam" id="PF02771">
    <property type="entry name" value="Acyl-CoA_dh_N"/>
    <property type="match status" value="1"/>
</dbReference>
<dbReference type="SUPFAM" id="SSF47203">
    <property type="entry name" value="Acyl-CoA dehydrogenase C-terminal domain-like"/>
    <property type="match status" value="1"/>
</dbReference>
<evidence type="ECO:0000259" key="9">
    <source>
        <dbReference type="Pfam" id="PF02771"/>
    </source>
</evidence>
<evidence type="ECO:0000256" key="5">
    <source>
        <dbReference type="ARBA" id="ARBA00023002"/>
    </source>
</evidence>
<evidence type="ECO:0000313" key="10">
    <source>
        <dbReference type="EMBL" id="MEX6428334.1"/>
    </source>
</evidence>
<evidence type="ECO:0000256" key="3">
    <source>
        <dbReference type="ARBA" id="ARBA00022630"/>
    </source>
</evidence>
<dbReference type="Pfam" id="PF00441">
    <property type="entry name" value="Acyl-CoA_dh_1"/>
    <property type="match status" value="1"/>
</dbReference>
<evidence type="ECO:0000259" key="8">
    <source>
        <dbReference type="Pfam" id="PF02770"/>
    </source>
</evidence>
<dbReference type="Pfam" id="PF02770">
    <property type="entry name" value="Acyl-CoA_dh_M"/>
    <property type="match status" value="1"/>
</dbReference>
<evidence type="ECO:0000256" key="6">
    <source>
        <dbReference type="RuleBase" id="RU362125"/>
    </source>
</evidence>
<organism evidence="10 11">
    <name type="scientific">Ferrimicrobium acidiphilum</name>
    <dbReference type="NCBI Taxonomy" id="121039"/>
    <lineage>
        <taxon>Bacteria</taxon>
        <taxon>Bacillati</taxon>
        <taxon>Actinomycetota</taxon>
        <taxon>Acidimicrobiia</taxon>
        <taxon>Acidimicrobiales</taxon>
        <taxon>Acidimicrobiaceae</taxon>
        <taxon>Ferrimicrobium</taxon>
    </lineage>
</organism>
<feature type="domain" description="Acyl-CoA oxidase/dehydrogenase middle" evidence="8">
    <location>
        <begin position="130"/>
        <end position="200"/>
    </location>
</feature>
<gene>
    <name evidence="10" type="ORF">AB6A68_00545</name>
</gene>
<name>A0ABV3XZA4_9ACTN</name>
<dbReference type="Gene3D" id="1.20.140.10">
    <property type="entry name" value="Butyryl-CoA Dehydrogenase, subunit A, domain 3"/>
    <property type="match status" value="1"/>
</dbReference>